<dbReference type="Proteomes" id="UP000433406">
    <property type="component" value="Unassembled WGS sequence"/>
</dbReference>
<evidence type="ECO:0000313" key="1">
    <source>
        <dbReference type="EMBL" id="MTB95424.1"/>
    </source>
</evidence>
<gene>
    <name evidence="1" type="ORF">GGQ22_10040</name>
</gene>
<protein>
    <submittedName>
        <fullName evidence="1">Uncharacterized protein</fullName>
    </submittedName>
</protein>
<keyword evidence="2" id="KW-1185">Reference proteome</keyword>
<dbReference type="RefSeq" id="WP_154615018.1">
    <property type="nucleotide sequence ID" value="NZ_CP053660.1"/>
</dbReference>
<dbReference type="EMBL" id="WLCI01000011">
    <property type="protein sequence ID" value="MTB95424.1"/>
    <property type="molecule type" value="Genomic_DNA"/>
</dbReference>
<accession>A0A6I3JBB6</accession>
<reference evidence="1 2" key="1">
    <citation type="submission" date="2019-10" db="EMBL/GenBank/DDBJ databases">
        <title>Nocardioides novel species isolated from the excrement of Marmot.</title>
        <authorList>
            <person name="Zhang G."/>
        </authorList>
    </citation>
    <scope>NUCLEOTIDE SEQUENCE [LARGE SCALE GENOMIC DNA]</scope>
    <source>
        <strain evidence="2">zg-579</strain>
    </source>
</reference>
<organism evidence="1 2">
    <name type="scientific">Nocardioides marmotae</name>
    <dbReference type="NCBI Taxonomy" id="2663857"/>
    <lineage>
        <taxon>Bacteria</taxon>
        <taxon>Bacillati</taxon>
        <taxon>Actinomycetota</taxon>
        <taxon>Actinomycetes</taxon>
        <taxon>Propionibacteriales</taxon>
        <taxon>Nocardioidaceae</taxon>
        <taxon>Nocardioides</taxon>
    </lineage>
</organism>
<proteinExistence type="predicted"/>
<dbReference type="AlphaFoldDB" id="A0A6I3JBB6"/>
<name>A0A6I3JBB6_9ACTN</name>
<sequence>MSTSPPPSPYAAWPAGPDPRKPRPSAWWFALGGGLLLAAVAAGVALFVSTLSAFLETDATVPADGAPHTVTVPTDRDRVLWLDPDEAVRCQVVDGATGRPVVMSPVGADLQKSDGDGEWRAAARFDPGSGDLEVTCTDGAGDGTDTGTDTGIDTGIDTGEAQVGPAPSVGGFIGSIVLAITVPLVLGLAGLVVLLVTVVRWATGRPRA</sequence>
<comment type="caution">
    <text evidence="1">The sequence shown here is derived from an EMBL/GenBank/DDBJ whole genome shotgun (WGS) entry which is preliminary data.</text>
</comment>
<evidence type="ECO:0000313" key="2">
    <source>
        <dbReference type="Proteomes" id="UP000433406"/>
    </source>
</evidence>